<dbReference type="STRING" id="1123404.SAMN02745784_00284"/>
<evidence type="ECO:0000313" key="3">
    <source>
        <dbReference type="Proteomes" id="UP000184114"/>
    </source>
</evidence>
<name>A0A1M4SER0_9FIRM</name>
<accession>A0A1M4SER0</accession>
<sequence>MFLTIFLIPFKIKIYYEFTNGSKYKITFIYLLGIIKKEIDSTNKYIDKDNANKYSDLKLNYINVIQHFINKGKIEKLRFIVNIGFSDASLLGISIGIIWAMVNSMFIYLLNDYDIEKIYSKDIQVNPIFNQDFFELFFLCIIKVNLVYIIIEYIKILKIRKGGESVARTSNRRINENHND</sequence>
<keyword evidence="1" id="KW-0812">Transmembrane</keyword>
<feature type="transmembrane region" description="Helical" evidence="1">
    <location>
        <begin position="133"/>
        <end position="151"/>
    </location>
</feature>
<dbReference type="Proteomes" id="UP000184114">
    <property type="component" value="Unassembled WGS sequence"/>
</dbReference>
<dbReference type="AlphaFoldDB" id="A0A1M4SER0"/>
<feature type="transmembrane region" description="Helical" evidence="1">
    <location>
        <begin position="79"/>
        <end position="102"/>
    </location>
</feature>
<evidence type="ECO:0000313" key="2">
    <source>
        <dbReference type="EMBL" id="SHE30676.1"/>
    </source>
</evidence>
<dbReference type="EMBL" id="FQTY01000001">
    <property type="protein sequence ID" value="SHE30676.1"/>
    <property type="molecule type" value="Genomic_DNA"/>
</dbReference>
<reference evidence="3" key="1">
    <citation type="submission" date="2016-11" db="EMBL/GenBank/DDBJ databases">
        <authorList>
            <person name="Varghese N."/>
            <person name="Submissions S."/>
        </authorList>
    </citation>
    <scope>NUCLEOTIDE SEQUENCE [LARGE SCALE GENOMIC DNA]</scope>
    <source>
        <strain evidence="3">DSM 18095</strain>
    </source>
</reference>
<keyword evidence="3" id="KW-1185">Reference proteome</keyword>
<evidence type="ECO:0000256" key="1">
    <source>
        <dbReference type="SAM" id="Phobius"/>
    </source>
</evidence>
<dbReference type="RefSeq" id="WP_072972116.1">
    <property type="nucleotide sequence ID" value="NZ_FQTY01000001.1"/>
</dbReference>
<protein>
    <recommendedName>
        <fullName evidence="4">DUF2953 domain-containing protein</fullName>
    </recommendedName>
</protein>
<evidence type="ECO:0008006" key="4">
    <source>
        <dbReference type="Google" id="ProtNLM"/>
    </source>
</evidence>
<proteinExistence type="predicted"/>
<keyword evidence="1" id="KW-1133">Transmembrane helix</keyword>
<organism evidence="2 3">
    <name type="scientific">Tissierella praeacuta DSM 18095</name>
    <dbReference type="NCBI Taxonomy" id="1123404"/>
    <lineage>
        <taxon>Bacteria</taxon>
        <taxon>Bacillati</taxon>
        <taxon>Bacillota</taxon>
        <taxon>Tissierellia</taxon>
        <taxon>Tissierellales</taxon>
        <taxon>Tissierellaceae</taxon>
        <taxon>Tissierella</taxon>
    </lineage>
</organism>
<keyword evidence="1" id="KW-0472">Membrane</keyword>
<gene>
    <name evidence="2" type="ORF">SAMN02745784_00284</name>
</gene>